<evidence type="ECO:0000256" key="1">
    <source>
        <dbReference type="SAM" id="MobiDB-lite"/>
    </source>
</evidence>
<evidence type="ECO:0008006" key="4">
    <source>
        <dbReference type="Google" id="ProtNLM"/>
    </source>
</evidence>
<feature type="compositionally biased region" description="Basic residues" evidence="1">
    <location>
        <begin position="453"/>
        <end position="464"/>
    </location>
</feature>
<dbReference type="OrthoDB" id="205060at2759"/>
<evidence type="ECO:0000313" key="2">
    <source>
        <dbReference type="EMBL" id="GMH69751.1"/>
    </source>
</evidence>
<organism evidence="2 3">
    <name type="scientific">Triparma retinervis</name>
    <dbReference type="NCBI Taxonomy" id="2557542"/>
    <lineage>
        <taxon>Eukaryota</taxon>
        <taxon>Sar</taxon>
        <taxon>Stramenopiles</taxon>
        <taxon>Ochrophyta</taxon>
        <taxon>Bolidophyceae</taxon>
        <taxon>Parmales</taxon>
        <taxon>Triparmaceae</taxon>
        <taxon>Triparma</taxon>
    </lineage>
</organism>
<protein>
    <recommendedName>
        <fullName evidence="4">RING-type domain-containing protein</fullName>
    </recommendedName>
</protein>
<dbReference type="GO" id="GO:0004842">
    <property type="term" value="F:ubiquitin-protein transferase activity"/>
    <property type="evidence" value="ECO:0007669"/>
    <property type="project" value="InterPro"/>
</dbReference>
<comment type="caution">
    <text evidence="2">The sequence shown here is derived from an EMBL/GenBank/DDBJ whole genome shotgun (WGS) entry which is preliminary data.</text>
</comment>
<accession>A0A9W7AFP4</accession>
<feature type="compositionally biased region" description="Basic residues" evidence="1">
    <location>
        <begin position="417"/>
        <end position="427"/>
    </location>
</feature>
<reference evidence="2" key="1">
    <citation type="submission" date="2022-07" db="EMBL/GenBank/DDBJ databases">
        <title>Genome analysis of Parmales, a sister group of diatoms, reveals the evolutionary specialization of diatoms from phago-mixotrophs to photoautotrophs.</title>
        <authorList>
            <person name="Ban H."/>
            <person name="Sato S."/>
            <person name="Yoshikawa S."/>
            <person name="Kazumasa Y."/>
            <person name="Nakamura Y."/>
            <person name="Ichinomiya M."/>
            <person name="Saitoh K."/>
            <person name="Sato N."/>
            <person name="Blanc-Mathieu R."/>
            <person name="Endo H."/>
            <person name="Kuwata A."/>
            <person name="Ogata H."/>
        </authorList>
    </citation>
    <scope>NUCLEOTIDE SEQUENCE</scope>
</reference>
<feature type="region of interest" description="Disordered" evidence="1">
    <location>
        <begin position="31"/>
        <end position="68"/>
    </location>
</feature>
<dbReference type="AlphaFoldDB" id="A0A9W7AFP4"/>
<keyword evidence="3" id="KW-1185">Reference proteome</keyword>
<feature type="region of interest" description="Disordered" evidence="1">
    <location>
        <begin position="403"/>
        <end position="524"/>
    </location>
</feature>
<dbReference type="SUPFAM" id="SSF57850">
    <property type="entry name" value="RING/U-box"/>
    <property type="match status" value="1"/>
</dbReference>
<proteinExistence type="predicted"/>
<gene>
    <name evidence="2" type="ORF">TrRE_jg5878</name>
</gene>
<dbReference type="GO" id="GO:0016567">
    <property type="term" value="P:protein ubiquitination"/>
    <property type="evidence" value="ECO:0007669"/>
    <property type="project" value="InterPro"/>
</dbReference>
<dbReference type="Pfam" id="PF22191">
    <property type="entry name" value="IBR_1"/>
    <property type="match status" value="1"/>
</dbReference>
<dbReference type="Proteomes" id="UP001165082">
    <property type="component" value="Unassembled WGS sequence"/>
</dbReference>
<feature type="compositionally biased region" description="Low complexity" evidence="1">
    <location>
        <begin position="36"/>
        <end position="68"/>
    </location>
</feature>
<sequence length="524" mass="56924">MKGKEVVILDSDDDDSDIEVIDIHSGGNRPWIAQPSTLSTTTSTSTITSSTSSASATSSTSSSTSSSAAANVTLAATPALTDGITEKSIMQLDLSRDDFVDIVMILFENAGKREAKKYLERCPKPLTVSSLNLFSKPLKLKNNVLSSTLTPPLTKGIVAYLHNRVDLYLKSKTYDPNPSPTPDDCNLPSLPCSLCASSSSLRSLVFCTNEHPFCMDCVQSYLTLTPSAMNANLSTVACVTPKCVGVFERNDVIKILGSYEALVRQERDEEVSNDEGEMEGTKKCPNCGLKISKAEGCNHVKCDVSFGGCGWEFCWLCLGKYPNCGCGGFDRESERVARELAREEESRATYRRPMAGISMAEIFGGGAWGPGNVLGGFGSGFGSPLGGGLMAYDFPDGGFFHSFRRPATRSRQQSSPPKRRPTRRVKRAPPGGSGSKKKNNNSPLEVLDMITPPKKKSRTKKRRSGGSGGGGRMVRYWLDGESEENGDEPHYYWSDGDEAGDADAEWKPDSKPKKRKSRRKDDEK</sequence>
<evidence type="ECO:0000313" key="3">
    <source>
        <dbReference type="Proteomes" id="UP001165082"/>
    </source>
</evidence>
<dbReference type="PANTHER" id="PTHR11685">
    <property type="entry name" value="RBR FAMILY RING FINGER AND IBR DOMAIN-CONTAINING"/>
    <property type="match status" value="1"/>
</dbReference>
<name>A0A9W7AFP4_9STRA</name>
<dbReference type="EMBL" id="BRXZ01001379">
    <property type="protein sequence ID" value="GMH69751.1"/>
    <property type="molecule type" value="Genomic_DNA"/>
</dbReference>
<dbReference type="InterPro" id="IPR031127">
    <property type="entry name" value="E3_UB_ligase_RBR"/>
</dbReference>
<dbReference type="CDD" id="cd20336">
    <property type="entry name" value="Rcat_RBR"/>
    <property type="match status" value="1"/>
</dbReference>
<dbReference type="Gene3D" id="1.20.120.1750">
    <property type="match status" value="1"/>
</dbReference>